<keyword evidence="2" id="KW-1185">Reference proteome</keyword>
<gene>
    <name evidence="1" type="ORF">HF995_10030</name>
</gene>
<evidence type="ECO:0000313" key="1">
    <source>
        <dbReference type="EMBL" id="NKX93606.1"/>
    </source>
</evidence>
<dbReference type="Proteomes" id="UP000774283">
    <property type="component" value="Unassembled WGS sequence"/>
</dbReference>
<dbReference type="EMBL" id="JAAXOW010000003">
    <property type="protein sequence ID" value="NKX93606.1"/>
    <property type="molecule type" value="Genomic_DNA"/>
</dbReference>
<proteinExistence type="predicted"/>
<sequence length="246" mass="24812">MAAAAQISGKSSDRRSAFEAALDHAVRIPSPVIRAHVDRVAARNPEASPEQILALLEKEFLRVVTSTGAAVGAAAAIPAVGTATATALTVSDLATFFAASAAYTLAVADVHGIAVDDVERRRALVLAAILGDDGTAALATAGISPVAWGRVLAAAAPSTTIKRVNKVLTGRFLKRYLAKQSGLALGRLVPFGVGAAVGAIGGRALARGVVRQAAGAFGPPPPRIGEPVRIVEQADPAAAPLQVEGA</sequence>
<protein>
    <recommendedName>
        <fullName evidence="3">Tat pathway signal sequence domain protein</fullName>
    </recommendedName>
</protein>
<dbReference type="AlphaFoldDB" id="A0A9X5ISW4"/>
<evidence type="ECO:0008006" key="3">
    <source>
        <dbReference type="Google" id="ProtNLM"/>
    </source>
</evidence>
<dbReference type="RefSeq" id="WP_168447679.1">
    <property type="nucleotide sequence ID" value="NZ_JAAXOW010000003.1"/>
</dbReference>
<evidence type="ECO:0000313" key="2">
    <source>
        <dbReference type="Proteomes" id="UP000774283"/>
    </source>
</evidence>
<name>A0A9X5ISW4_9MICO</name>
<accession>A0A9X5ISW4</accession>
<organism evidence="1 2">
    <name type="scientific">Sanguibacter hominis ATCC BAA-789</name>
    <dbReference type="NCBI Taxonomy" id="1312740"/>
    <lineage>
        <taxon>Bacteria</taxon>
        <taxon>Bacillati</taxon>
        <taxon>Actinomycetota</taxon>
        <taxon>Actinomycetes</taxon>
        <taxon>Micrococcales</taxon>
        <taxon>Sanguibacteraceae</taxon>
        <taxon>Sanguibacter</taxon>
    </lineage>
</organism>
<reference evidence="1 2" key="1">
    <citation type="submission" date="2020-04" db="EMBL/GenBank/DDBJ databases">
        <title>MicrobeNet Type strains.</title>
        <authorList>
            <person name="Nicholson A.C."/>
        </authorList>
    </citation>
    <scope>NUCLEOTIDE SEQUENCE [LARGE SCALE GENOMIC DNA]</scope>
    <source>
        <strain evidence="1 2">ATCC BAA-789</strain>
    </source>
</reference>
<comment type="caution">
    <text evidence="1">The sequence shown here is derived from an EMBL/GenBank/DDBJ whole genome shotgun (WGS) entry which is preliminary data.</text>
</comment>